<feature type="transmembrane region" description="Helical" evidence="1">
    <location>
        <begin position="16"/>
        <end position="34"/>
    </location>
</feature>
<keyword evidence="1" id="KW-0812">Transmembrane</keyword>
<organism evidence="2 3">
    <name type="scientific">Pedobacter chinensis</name>
    <dbReference type="NCBI Taxonomy" id="2282421"/>
    <lineage>
        <taxon>Bacteria</taxon>
        <taxon>Pseudomonadati</taxon>
        <taxon>Bacteroidota</taxon>
        <taxon>Sphingobacteriia</taxon>
        <taxon>Sphingobacteriales</taxon>
        <taxon>Sphingobacteriaceae</taxon>
        <taxon>Pedobacter</taxon>
    </lineage>
</organism>
<name>A0A369Q491_9SPHI</name>
<feature type="transmembrane region" description="Helical" evidence="1">
    <location>
        <begin position="40"/>
        <end position="63"/>
    </location>
</feature>
<dbReference type="EMBL" id="QPKV01000002">
    <property type="protein sequence ID" value="RDC58295.1"/>
    <property type="molecule type" value="Genomic_DNA"/>
</dbReference>
<dbReference type="Proteomes" id="UP000253961">
    <property type="component" value="Unassembled WGS sequence"/>
</dbReference>
<evidence type="ECO:0000313" key="3">
    <source>
        <dbReference type="Proteomes" id="UP000253961"/>
    </source>
</evidence>
<protein>
    <submittedName>
        <fullName evidence="2">Uncharacterized protein</fullName>
    </submittedName>
</protein>
<reference evidence="2 3" key="1">
    <citation type="submission" date="2018-07" db="EMBL/GenBank/DDBJ databases">
        <title>Pedobacter sp. nov., isolated from soil.</title>
        <authorList>
            <person name="Zhou L.Y."/>
            <person name="Du Z.J."/>
        </authorList>
    </citation>
    <scope>NUCLEOTIDE SEQUENCE [LARGE SCALE GENOMIC DNA]</scope>
    <source>
        <strain evidence="2 3">JDX94</strain>
    </source>
</reference>
<dbReference type="AlphaFoldDB" id="A0A369Q491"/>
<keyword evidence="1" id="KW-0472">Membrane</keyword>
<evidence type="ECO:0000256" key="1">
    <source>
        <dbReference type="SAM" id="Phobius"/>
    </source>
</evidence>
<evidence type="ECO:0000313" key="2">
    <source>
        <dbReference type="EMBL" id="RDC58295.1"/>
    </source>
</evidence>
<keyword evidence="1" id="KW-1133">Transmembrane helix</keyword>
<sequence>MNNSTEPQIIDTCKRLASRSAILGTLIFVCFAIIRIPEMMFFGLMYILFAGLINGIFFIALAVSCFTNKAYWQKIVATMIFMLANIPLSIFYSFLAFML</sequence>
<comment type="caution">
    <text evidence="2">The sequence shown here is derived from an EMBL/GenBank/DDBJ whole genome shotgun (WGS) entry which is preliminary data.</text>
</comment>
<feature type="transmembrane region" description="Helical" evidence="1">
    <location>
        <begin position="75"/>
        <end position="98"/>
    </location>
</feature>
<keyword evidence="3" id="KW-1185">Reference proteome</keyword>
<proteinExistence type="predicted"/>
<accession>A0A369Q491</accession>
<gene>
    <name evidence="2" type="ORF">DU508_05000</name>
</gene>